<dbReference type="SMART" id="SM00822">
    <property type="entry name" value="PKS_KR"/>
    <property type="match status" value="1"/>
</dbReference>
<comment type="similarity">
    <text evidence="1">Belongs to the short-chain dehydrogenases/reductases (SDR) family.</text>
</comment>
<dbReference type="PROSITE" id="PS00061">
    <property type="entry name" value="ADH_SHORT"/>
    <property type="match status" value="1"/>
</dbReference>
<proteinExistence type="inferred from homology"/>
<dbReference type="EC" id="1.1.1.100" evidence="4"/>
<dbReference type="InterPro" id="IPR036291">
    <property type="entry name" value="NAD(P)-bd_dom_sf"/>
</dbReference>
<dbReference type="PRINTS" id="PR00081">
    <property type="entry name" value="GDHRDH"/>
</dbReference>
<organism evidence="4 5">
    <name type="scientific">Rosistilla ulvae</name>
    <dbReference type="NCBI Taxonomy" id="1930277"/>
    <lineage>
        <taxon>Bacteria</taxon>
        <taxon>Pseudomonadati</taxon>
        <taxon>Planctomycetota</taxon>
        <taxon>Planctomycetia</taxon>
        <taxon>Pirellulales</taxon>
        <taxon>Pirellulaceae</taxon>
        <taxon>Rosistilla</taxon>
    </lineage>
</organism>
<dbReference type="RefSeq" id="WP_145123698.1">
    <property type="nucleotide sequence ID" value="NZ_CP036261.1"/>
</dbReference>
<sequence length="250" mass="26102">MISIDLTQKTAVVTGGGQGLGLQTATTLHAAGANVVLTYFQDAAGVNQQRAEQAASGLGSRAKAVEGDVRDRDSIAAMFDAVVGHFGSLDIVVNNAAILRDRTLKKMSDDEWGSVIDTNLSGVYRVCKEASERIADGGRIVNMTSISGFTGFFGQANYSAAKAGVVGLTKAISKELASRRITVNAVAPGVVLTEMGASIPEAARAEMLKQIPLGRFGEPAEIANAILFLCSPLADYMTGQTLHVNGGWLV</sequence>
<dbReference type="NCBIfam" id="NF009466">
    <property type="entry name" value="PRK12826.1-2"/>
    <property type="match status" value="1"/>
</dbReference>
<dbReference type="EMBL" id="CP036261">
    <property type="protein sequence ID" value="QDS90815.1"/>
    <property type="molecule type" value="Genomic_DNA"/>
</dbReference>
<dbReference type="AlphaFoldDB" id="A0A517M7H3"/>
<feature type="domain" description="Ketoreductase" evidence="3">
    <location>
        <begin position="9"/>
        <end position="194"/>
    </location>
</feature>
<gene>
    <name evidence="4" type="primary">fabG_6</name>
    <name evidence="4" type="ORF">EC9_50320</name>
</gene>
<dbReference type="Proteomes" id="UP000319557">
    <property type="component" value="Chromosome"/>
</dbReference>
<dbReference type="InterPro" id="IPR020904">
    <property type="entry name" value="Sc_DH/Rdtase_CS"/>
</dbReference>
<dbReference type="Gene3D" id="3.40.50.720">
    <property type="entry name" value="NAD(P)-binding Rossmann-like Domain"/>
    <property type="match status" value="1"/>
</dbReference>
<dbReference type="InterPro" id="IPR002347">
    <property type="entry name" value="SDR_fam"/>
</dbReference>
<name>A0A517M7H3_9BACT</name>
<dbReference type="Pfam" id="PF13561">
    <property type="entry name" value="adh_short_C2"/>
    <property type="match status" value="1"/>
</dbReference>
<dbReference type="GO" id="GO:0032787">
    <property type="term" value="P:monocarboxylic acid metabolic process"/>
    <property type="evidence" value="ECO:0007669"/>
    <property type="project" value="UniProtKB-ARBA"/>
</dbReference>
<dbReference type="PANTHER" id="PTHR42879:SF2">
    <property type="entry name" value="3-OXOACYL-[ACYL-CARRIER-PROTEIN] REDUCTASE FABG"/>
    <property type="match status" value="1"/>
</dbReference>
<dbReference type="FunFam" id="3.40.50.720:FF:000173">
    <property type="entry name" value="3-oxoacyl-[acyl-carrier protein] reductase"/>
    <property type="match status" value="1"/>
</dbReference>
<dbReference type="OrthoDB" id="9803333at2"/>
<dbReference type="InterPro" id="IPR057326">
    <property type="entry name" value="KR_dom"/>
</dbReference>
<evidence type="ECO:0000313" key="5">
    <source>
        <dbReference type="Proteomes" id="UP000319557"/>
    </source>
</evidence>
<keyword evidence="5" id="KW-1185">Reference proteome</keyword>
<accession>A0A517M7H3</accession>
<evidence type="ECO:0000313" key="4">
    <source>
        <dbReference type="EMBL" id="QDS90815.1"/>
    </source>
</evidence>
<evidence type="ECO:0000256" key="2">
    <source>
        <dbReference type="ARBA" id="ARBA00023002"/>
    </source>
</evidence>
<dbReference type="PRINTS" id="PR00080">
    <property type="entry name" value="SDRFAMILY"/>
</dbReference>
<protein>
    <submittedName>
        <fullName evidence="4">3-oxoacyl-[acyl-carrier-protein] reductase FabG</fullName>
        <ecNumber evidence="4">1.1.1.100</ecNumber>
    </submittedName>
</protein>
<dbReference type="PANTHER" id="PTHR42879">
    <property type="entry name" value="3-OXOACYL-(ACYL-CARRIER-PROTEIN) REDUCTASE"/>
    <property type="match status" value="1"/>
</dbReference>
<evidence type="ECO:0000256" key="1">
    <source>
        <dbReference type="ARBA" id="ARBA00006484"/>
    </source>
</evidence>
<dbReference type="GO" id="GO:0004316">
    <property type="term" value="F:3-oxoacyl-[acyl-carrier-protein] reductase (NADPH) activity"/>
    <property type="evidence" value="ECO:0007669"/>
    <property type="project" value="UniProtKB-EC"/>
</dbReference>
<evidence type="ECO:0000259" key="3">
    <source>
        <dbReference type="SMART" id="SM00822"/>
    </source>
</evidence>
<reference evidence="4 5" key="1">
    <citation type="submission" date="2019-02" db="EMBL/GenBank/DDBJ databases">
        <title>Deep-cultivation of Planctomycetes and their phenomic and genomic characterization uncovers novel biology.</title>
        <authorList>
            <person name="Wiegand S."/>
            <person name="Jogler M."/>
            <person name="Boedeker C."/>
            <person name="Pinto D."/>
            <person name="Vollmers J."/>
            <person name="Rivas-Marin E."/>
            <person name="Kohn T."/>
            <person name="Peeters S.H."/>
            <person name="Heuer A."/>
            <person name="Rast P."/>
            <person name="Oberbeckmann S."/>
            <person name="Bunk B."/>
            <person name="Jeske O."/>
            <person name="Meyerdierks A."/>
            <person name="Storesund J.E."/>
            <person name="Kallscheuer N."/>
            <person name="Luecker S."/>
            <person name="Lage O.M."/>
            <person name="Pohl T."/>
            <person name="Merkel B.J."/>
            <person name="Hornburger P."/>
            <person name="Mueller R.-W."/>
            <person name="Bruemmer F."/>
            <person name="Labrenz M."/>
            <person name="Spormann A.M."/>
            <person name="Op den Camp H."/>
            <person name="Overmann J."/>
            <person name="Amann R."/>
            <person name="Jetten M.S.M."/>
            <person name="Mascher T."/>
            <person name="Medema M.H."/>
            <person name="Devos D.P."/>
            <person name="Kaster A.-K."/>
            <person name="Ovreas L."/>
            <person name="Rohde M."/>
            <person name="Galperin M.Y."/>
            <person name="Jogler C."/>
        </authorList>
    </citation>
    <scope>NUCLEOTIDE SEQUENCE [LARGE SCALE GENOMIC DNA]</scope>
    <source>
        <strain evidence="4 5">EC9</strain>
    </source>
</reference>
<dbReference type="KEGG" id="ruv:EC9_50320"/>
<keyword evidence="2 4" id="KW-0560">Oxidoreductase</keyword>
<dbReference type="SUPFAM" id="SSF51735">
    <property type="entry name" value="NAD(P)-binding Rossmann-fold domains"/>
    <property type="match status" value="1"/>
</dbReference>
<dbReference type="InterPro" id="IPR050259">
    <property type="entry name" value="SDR"/>
</dbReference>